<dbReference type="PROSITE" id="PS00108">
    <property type="entry name" value="PROTEIN_KINASE_ST"/>
    <property type="match status" value="1"/>
</dbReference>
<dbReference type="InterPro" id="IPR011009">
    <property type="entry name" value="Kinase-like_dom_sf"/>
</dbReference>
<evidence type="ECO:0000256" key="2">
    <source>
        <dbReference type="ARBA" id="ARBA00022527"/>
    </source>
</evidence>
<feature type="non-terminal residue" evidence="12">
    <location>
        <position position="1"/>
    </location>
</feature>
<feature type="binding site" evidence="9">
    <location>
        <position position="45"/>
    </location>
    <ligand>
        <name>ATP</name>
        <dbReference type="ChEBI" id="CHEBI:30616"/>
    </ligand>
</feature>
<reference evidence="12" key="1">
    <citation type="journal article" date="2020" name="Stud. Mycol.">
        <title>101 Dothideomycetes genomes: a test case for predicting lifestyles and emergence of pathogens.</title>
        <authorList>
            <person name="Haridas S."/>
            <person name="Albert R."/>
            <person name="Binder M."/>
            <person name="Bloem J."/>
            <person name="Labutti K."/>
            <person name="Salamov A."/>
            <person name="Andreopoulos B."/>
            <person name="Baker S."/>
            <person name="Barry K."/>
            <person name="Bills G."/>
            <person name="Bluhm B."/>
            <person name="Cannon C."/>
            <person name="Castanera R."/>
            <person name="Culley D."/>
            <person name="Daum C."/>
            <person name="Ezra D."/>
            <person name="Gonzalez J."/>
            <person name="Henrissat B."/>
            <person name="Kuo A."/>
            <person name="Liang C."/>
            <person name="Lipzen A."/>
            <person name="Lutzoni F."/>
            <person name="Magnuson J."/>
            <person name="Mondo S."/>
            <person name="Nolan M."/>
            <person name="Ohm R."/>
            <person name="Pangilinan J."/>
            <person name="Park H.-J."/>
            <person name="Ramirez L."/>
            <person name="Alfaro M."/>
            <person name="Sun H."/>
            <person name="Tritt A."/>
            <person name="Yoshinaga Y."/>
            <person name="Zwiers L.-H."/>
            <person name="Turgeon B."/>
            <person name="Goodwin S."/>
            <person name="Spatafora J."/>
            <person name="Crous P."/>
            <person name="Grigoriev I."/>
        </authorList>
    </citation>
    <scope>NUCLEOTIDE SEQUENCE</scope>
    <source>
        <strain evidence="12">CBS 279.74</strain>
    </source>
</reference>
<evidence type="ECO:0000256" key="7">
    <source>
        <dbReference type="ARBA" id="ARBA00047899"/>
    </source>
</evidence>
<evidence type="ECO:0000259" key="11">
    <source>
        <dbReference type="PROSITE" id="PS50011"/>
    </source>
</evidence>
<evidence type="ECO:0000256" key="6">
    <source>
        <dbReference type="ARBA" id="ARBA00022840"/>
    </source>
</evidence>
<gene>
    <name evidence="12" type="ORF">K504DRAFT_461095</name>
</gene>
<dbReference type="FunFam" id="1.10.510.10:FF:000692">
    <property type="entry name" value="Serine/threonine protein kinase, variant"/>
    <property type="match status" value="1"/>
</dbReference>
<dbReference type="PROSITE" id="PS00107">
    <property type="entry name" value="PROTEIN_KINASE_ATP"/>
    <property type="match status" value="1"/>
</dbReference>
<feature type="domain" description="Protein kinase" evidence="11">
    <location>
        <begin position="15"/>
        <end position="289"/>
    </location>
</feature>
<keyword evidence="6 9" id="KW-0067">ATP-binding</keyword>
<evidence type="ECO:0000256" key="1">
    <source>
        <dbReference type="ARBA" id="ARBA00012513"/>
    </source>
</evidence>
<dbReference type="GO" id="GO:0005524">
    <property type="term" value="F:ATP binding"/>
    <property type="evidence" value="ECO:0007669"/>
    <property type="project" value="UniProtKB-UniRule"/>
</dbReference>
<dbReference type="AlphaFoldDB" id="A0A6G1JX45"/>
<dbReference type="SUPFAM" id="SSF56112">
    <property type="entry name" value="Protein kinase-like (PK-like)"/>
    <property type="match status" value="1"/>
</dbReference>
<name>A0A6G1JX45_9PLEO</name>
<keyword evidence="2" id="KW-0723">Serine/threonine-protein kinase</keyword>
<protein>
    <recommendedName>
        <fullName evidence="1">non-specific serine/threonine protein kinase</fullName>
        <ecNumber evidence="1">2.7.11.1</ecNumber>
    </recommendedName>
</protein>
<comment type="catalytic activity">
    <reaction evidence="8">
        <text>L-seryl-[protein] + ATP = O-phospho-L-seryl-[protein] + ADP + H(+)</text>
        <dbReference type="Rhea" id="RHEA:17989"/>
        <dbReference type="Rhea" id="RHEA-COMP:9863"/>
        <dbReference type="Rhea" id="RHEA-COMP:11604"/>
        <dbReference type="ChEBI" id="CHEBI:15378"/>
        <dbReference type="ChEBI" id="CHEBI:29999"/>
        <dbReference type="ChEBI" id="CHEBI:30616"/>
        <dbReference type="ChEBI" id="CHEBI:83421"/>
        <dbReference type="ChEBI" id="CHEBI:456216"/>
        <dbReference type="EC" id="2.7.11.1"/>
    </reaction>
</comment>
<dbReference type="SMART" id="SM00220">
    <property type="entry name" value="S_TKc"/>
    <property type="match status" value="1"/>
</dbReference>
<proteinExistence type="predicted"/>
<dbReference type="EC" id="2.7.11.1" evidence="1"/>
<dbReference type="OrthoDB" id="539158at2759"/>
<evidence type="ECO:0000256" key="8">
    <source>
        <dbReference type="ARBA" id="ARBA00048679"/>
    </source>
</evidence>
<dbReference type="PROSITE" id="PS50011">
    <property type="entry name" value="PROTEIN_KINASE_DOM"/>
    <property type="match status" value="1"/>
</dbReference>
<feature type="compositionally biased region" description="Polar residues" evidence="10">
    <location>
        <begin position="362"/>
        <end position="376"/>
    </location>
</feature>
<keyword evidence="13" id="KW-1185">Reference proteome</keyword>
<dbReference type="EMBL" id="MU005781">
    <property type="protein sequence ID" value="KAF2704842.1"/>
    <property type="molecule type" value="Genomic_DNA"/>
</dbReference>
<feature type="region of interest" description="Disordered" evidence="10">
    <location>
        <begin position="323"/>
        <end position="382"/>
    </location>
</feature>
<keyword evidence="5 12" id="KW-0418">Kinase</keyword>
<accession>A0A6G1JX45</accession>
<dbReference type="GO" id="GO:0005737">
    <property type="term" value="C:cytoplasm"/>
    <property type="evidence" value="ECO:0007669"/>
    <property type="project" value="TreeGrafter"/>
</dbReference>
<evidence type="ECO:0000256" key="4">
    <source>
        <dbReference type="ARBA" id="ARBA00022741"/>
    </source>
</evidence>
<organism evidence="12 13">
    <name type="scientific">Pleomassaria siparia CBS 279.74</name>
    <dbReference type="NCBI Taxonomy" id="1314801"/>
    <lineage>
        <taxon>Eukaryota</taxon>
        <taxon>Fungi</taxon>
        <taxon>Dikarya</taxon>
        <taxon>Ascomycota</taxon>
        <taxon>Pezizomycotina</taxon>
        <taxon>Dothideomycetes</taxon>
        <taxon>Pleosporomycetidae</taxon>
        <taxon>Pleosporales</taxon>
        <taxon>Pleomassariaceae</taxon>
        <taxon>Pleomassaria</taxon>
    </lineage>
</organism>
<dbReference type="Pfam" id="PF00069">
    <property type="entry name" value="Pkinase"/>
    <property type="match status" value="1"/>
</dbReference>
<evidence type="ECO:0000256" key="9">
    <source>
        <dbReference type="PROSITE-ProRule" id="PRU10141"/>
    </source>
</evidence>
<dbReference type="InterPro" id="IPR000719">
    <property type="entry name" value="Prot_kinase_dom"/>
</dbReference>
<dbReference type="InterPro" id="IPR017441">
    <property type="entry name" value="Protein_kinase_ATP_BS"/>
</dbReference>
<sequence>PKSQVAPLPSNLPFRLISKTIGQGAYASVRKAVPLHTSNPVVAIKFINKQHAFNQGRLTPKMIKMEITLHRYLGKHQNIIQCLGDGEDYRWFWIALELADGGDLFDKIESDEGVSEDIAHFYFTQLVSAVSYLHSKGIAHRDIKPENILLSDEGDLKLADFGLAALFKKDGKVRLCNSVCGSPPYIAPEVIGGRKSKRPDMLDQGYQANICDVWSCGVVLFTILVGNTPWDQPTDSSEEWLEYVQTDGHTTDELWNNLPVETLSLLRGILKIDPGRRFTLDEIRTHPWFTRKNPFLSPSGRNANPVGMATQMLSQLRINFAQTPSQRGSGSGSGSSQSQDADAMDIDSSAPRRSSANPANVSVFSSTQPETSTTDTLFDWERPPRLSSYDGISASQPVKGHRHQSHFAAPSLSQLSSTTQDILSQDPSLAQFTASPTVPLTLTQAARKFKDVLPSYSLARFLSPMSISALVPDLMEALHRLGVPAPIYTQNELDRWESGGMASIRIKMADGRRQGLNGHIVVENISVNDQGDMSEIRFVKASGDPLEWRRFFKNVVICVGDKVLRPN</sequence>
<comment type="catalytic activity">
    <reaction evidence="7">
        <text>L-threonyl-[protein] + ATP = O-phospho-L-threonyl-[protein] + ADP + H(+)</text>
        <dbReference type="Rhea" id="RHEA:46608"/>
        <dbReference type="Rhea" id="RHEA-COMP:11060"/>
        <dbReference type="Rhea" id="RHEA-COMP:11605"/>
        <dbReference type="ChEBI" id="CHEBI:15378"/>
        <dbReference type="ChEBI" id="CHEBI:30013"/>
        <dbReference type="ChEBI" id="CHEBI:30616"/>
        <dbReference type="ChEBI" id="CHEBI:61977"/>
        <dbReference type="ChEBI" id="CHEBI:456216"/>
        <dbReference type="EC" id="2.7.11.1"/>
    </reaction>
</comment>
<evidence type="ECO:0000256" key="3">
    <source>
        <dbReference type="ARBA" id="ARBA00022679"/>
    </source>
</evidence>
<dbReference type="InterPro" id="IPR008271">
    <property type="entry name" value="Ser/Thr_kinase_AS"/>
</dbReference>
<evidence type="ECO:0000313" key="13">
    <source>
        <dbReference type="Proteomes" id="UP000799428"/>
    </source>
</evidence>
<dbReference type="GO" id="GO:0007095">
    <property type="term" value="P:mitotic G2 DNA damage checkpoint signaling"/>
    <property type="evidence" value="ECO:0007669"/>
    <property type="project" value="TreeGrafter"/>
</dbReference>
<evidence type="ECO:0000313" key="12">
    <source>
        <dbReference type="EMBL" id="KAF2704842.1"/>
    </source>
</evidence>
<feature type="compositionally biased region" description="Low complexity" evidence="10">
    <location>
        <begin position="334"/>
        <end position="360"/>
    </location>
</feature>
<keyword evidence="4 9" id="KW-0547">Nucleotide-binding</keyword>
<dbReference type="GO" id="GO:0005634">
    <property type="term" value="C:nucleus"/>
    <property type="evidence" value="ECO:0007669"/>
    <property type="project" value="TreeGrafter"/>
</dbReference>
<evidence type="ECO:0000256" key="10">
    <source>
        <dbReference type="SAM" id="MobiDB-lite"/>
    </source>
</evidence>
<keyword evidence="3" id="KW-0808">Transferase</keyword>
<dbReference type="GO" id="GO:0035861">
    <property type="term" value="C:site of double-strand break"/>
    <property type="evidence" value="ECO:0007669"/>
    <property type="project" value="TreeGrafter"/>
</dbReference>
<dbReference type="Gene3D" id="1.10.510.10">
    <property type="entry name" value="Transferase(Phosphotransferase) domain 1"/>
    <property type="match status" value="1"/>
</dbReference>
<dbReference type="PANTHER" id="PTHR43895:SF32">
    <property type="entry name" value="SERINE_THREONINE-PROTEIN KINASE CHK1"/>
    <property type="match status" value="1"/>
</dbReference>
<dbReference type="PANTHER" id="PTHR43895">
    <property type="entry name" value="CALCIUM/CALMODULIN-DEPENDENT PROTEIN KINASE KINASE-RELATED"/>
    <property type="match status" value="1"/>
</dbReference>
<evidence type="ECO:0000256" key="5">
    <source>
        <dbReference type="ARBA" id="ARBA00022777"/>
    </source>
</evidence>
<dbReference type="GO" id="GO:0004674">
    <property type="term" value="F:protein serine/threonine kinase activity"/>
    <property type="evidence" value="ECO:0007669"/>
    <property type="project" value="UniProtKB-KW"/>
</dbReference>
<dbReference type="Proteomes" id="UP000799428">
    <property type="component" value="Unassembled WGS sequence"/>
</dbReference>